<evidence type="ECO:0000256" key="2">
    <source>
        <dbReference type="SAM" id="MobiDB-lite"/>
    </source>
</evidence>
<gene>
    <name evidence="3" type="ORF">PV327_011031</name>
</gene>
<protein>
    <submittedName>
        <fullName evidence="3">Uncharacterized protein</fullName>
    </submittedName>
</protein>
<dbReference type="AlphaFoldDB" id="A0AA39KUL1"/>
<proteinExistence type="predicted"/>
<feature type="compositionally biased region" description="Polar residues" evidence="2">
    <location>
        <begin position="162"/>
        <end position="181"/>
    </location>
</feature>
<dbReference type="EMBL" id="JAQQBR010000043">
    <property type="protein sequence ID" value="KAK0174282.1"/>
    <property type="molecule type" value="Genomic_DNA"/>
</dbReference>
<evidence type="ECO:0000313" key="3">
    <source>
        <dbReference type="EMBL" id="KAK0174282.1"/>
    </source>
</evidence>
<evidence type="ECO:0000256" key="1">
    <source>
        <dbReference type="SAM" id="Coils"/>
    </source>
</evidence>
<feature type="coiled-coil region" evidence="1">
    <location>
        <begin position="223"/>
        <end position="250"/>
    </location>
</feature>
<keyword evidence="1" id="KW-0175">Coiled coil</keyword>
<keyword evidence="4" id="KW-1185">Reference proteome</keyword>
<name>A0AA39KUL1_MICHY</name>
<reference evidence="3" key="2">
    <citation type="submission" date="2023-03" db="EMBL/GenBank/DDBJ databases">
        <authorList>
            <person name="Inwood S.N."/>
            <person name="Skelly J.G."/>
            <person name="Guhlin J."/>
            <person name="Harrop T.W.R."/>
            <person name="Goldson S.G."/>
            <person name="Dearden P.K."/>
        </authorList>
    </citation>
    <scope>NUCLEOTIDE SEQUENCE</scope>
    <source>
        <strain evidence="3">Lincoln</strain>
        <tissue evidence="3">Whole body</tissue>
    </source>
</reference>
<accession>A0AA39KUL1</accession>
<organism evidence="3 4">
    <name type="scientific">Microctonus hyperodae</name>
    <name type="common">Parasitoid wasp</name>
    <dbReference type="NCBI Taxonomy" id="165561"/>
    <lineage>
        <taxon>Eukaryota</taxon>
        <taxon>Metazoa</taxon>
        <taxon>Ecdysozoa</taxon>
        <taxon>Arthropoda</taxon>
        <taxon>Hexapoda</taxon>
        <taxon>Insecta</taxon>
        <taxon>Pterygota</taxon>
        <taxon>Neoptera</taxon>
        <taxon>Endopterygota</taxon>
        <taxon>Hymenoptera</taxon>
        <taxon>Apocrita</taxon>
        <taxon>Ichneumonoidea</taxon>
        <taxon>Braconidae</taxon>
        <taxon>Euphorinae</taxon>
        <taxon>Microctonus</taxon>
    </lineage>
</organism>
<sequence>MHTNIKQLIAILEDHANTKGMYTLAQTAPNSVSIAAFNSDIHTAIKAILQQKEINFYTFTPKNLRPKTLILKGMQGGFNEKDVVDEINKHKLSKVTITKITKIIFDKSQQDKFHFLVQITPETKVQKIQQNVNNITKYTQWVEPGISFADKARNLNKPIATHPTSNHHNISASQPPQQTNNNENWSKELKNEMMTMLTALQEAHKLLNEKIENNYLQFQTVLENNIEKIYQKIEANAKTLDEKINSNTNKIDTILSSLMETELA</sequence>
<evidence type="ECO:0000313" key="4">
    <source>
        <dbReference type="Proteomes" id="UP001168972"/>
    </source>
</evidence>
<feature type="region of interest" description="Disordered" evidence="2">
    <location>
        <begin position="158"/>
        <end position="181"/>
    </location>
</feature>
<reference evidence="3" key="1">
    <citation type="journal article" date="2023" name="bioRxiv">
        <title>Scaffold-level genome assemblies of two parasitoid biocontrol wasps reveal the parthenogenesis mechanism and an associated novel virus.</title>
        <authorList>
            <person name="Inwood S."/>
            <person name="Skelly J."/>
            <person name="Guhlin J."/>
            <person name="Harrop T."/>
            <person name="Goldson S."/>
            <person name="Dearden P."/>
        </authorList>
    </citation>
    <scope>NUCLEOTIDE SEQUENCE</scope>
    <source>
        <strain evidence="3">Lincoln</strain>
        <tissue evidence="3">Whole body</tissue>
    </source>
</reference>
<dbReference type="Proteomes" id="UP001168972">
    <property type="component" value="Unassembled WGS sequence"/>
</dbReference>
<comment type="caution">
    <text evidence="3">The sequence shown here is derived from an EMBL/GenBank/DDBJ whole genome shotgun (WGS) entry which is preliminary data.</text>
</comment>